<name>A0A1Y2L5B5_9PROT</name>
<dbReference type="PROSITE" id="PS50956">
    <property type="entry name" value="HTH_ASNC_2"/>
    <property type="match status" value="1"/>
</dbReference>
<dbReference type="Gene3D" id="1.10.10.10">
    <property type="entry name" value="Winged helix-like DNA-binding domain superfamily/Winged helix DNA-binding domain"/>
    <property type="match status" value="1"/>
</dbReference>
<dbReference type="SUPFAM" id="SSF54909">
    <property type="entry name" value="Dimeric alpha+beta barrel"/>
    <property type="match status" value="1"/>
</dbReference>
<organism evidence="5 6">
    <name type="scientific">Thalassospira mesophila</name>
    <dbReference type="NCBI Taxonomy" id="1293891"/>
    <lineage>
        <taxon>Bacteria</taxon>
        <taxon>Pseudomonadati</taxon>
        <taxon>Pseudomonadota</taxon>
        <taxon>Alphaproteobacteria</taxon>
        <taxon>Rhodospirillales</taxon>
        <taxon>Thalassospiraceae</taxon>
        <taxon>Thalassospira</taxon>
    </lineage>
</organism>
<dbReference type="Proteomes" id="UP000193391">
    <property type="component" value="Unassembled WGS sequence"/>
</dbReference>
<accession>A0A1Y2L5B5</accession>
<comment type="caution">
    <text evidence="5">The sequence shown here is derived from an EMBL/GenBank/DDBJ whole genome shotgun (WGS) entry which is preliminary data.</text>
</comment>
<dbReference type="InterPro" id="IPR011008">
    <property type="entry name" value="Dimeric_a/b-barrel"/>
</dbReference>
<dbReference type="InterPro" id="IPR036388">
    <property type="entry name" value="WH-like_DNA-bd_sf"/>
</dbReference>
<dbReference type="STRING" id="1293891.TMES_07100"/>
<evidence type="ECO:0000256" key="3">
    <source>
        <dbReference type="ARBA" id="ARBA00023163"/>
    </source>
</evidence>
<evidence type="ECO:0000259" key="4">
    <source>
        <dbReference type="PROSITE" id="PS50956"/>
    </source>
</evidence>
<reference evidence="5 6" key="1">
    <citation type="submission" date="2014-03" db="EMBL/GenBank/DDBJ databases">
        <title>The draft genome sequence of Thalassospira mesophila JCM 18969.</title>
        <authorList>
            <person name="Lai Q."/>
            <person name="Shao Z."/>
        </authorList>
    </citation>
    <scope>NUCLEOTIDE SEQUENCE [LARGE SCALE GENOMIC DNA]</scope>
    <source>
        <strain evidence="5 6">JCM 18969</strain>
    </source>
</reference>
<dbReference type="GO" id="GO:0005829">
    <property type="term" value="C:cytosol"/>
    <property type="evidence" value="ECO:0007669"/>
    <property type="project" value="TreeGrafter"/>
</dbReference>
<evidence type="ECO:0000313" key="5">
    <source>
        <dbReference type="EMBL" id="OSQ39723.1"/>
    </source>
</evidence>
<dbReference type="SMART" id="SM00344">
    <property type="entry name" value="HTH_ASNC"/>
    <property type="match status" value="1"/>
</dbReference>
<gene>
    <name evidence="5" type="ORF">TMES_07100</name>
</gene>
<dbReference type="PRINTS" id="PR00033">
    <property type="entry name" value="HTHASNC"/>
</dbReference>
<dbReference type="InterPro" id="IPR019888">
    <property type="entry name" value="Tscrpt_reg_AsnC-like"/>
</dbReference>
<dbReference type="Gene3D" id="3.30.70.920">
    <property type="match status" value="1"/>
</dbReference>
<dbReference type="Pfam" id="PF01037">
    <property type="entry name" value="AsnC_trans_reg"/>
    <property type="match status" value="1"/>
</dbReference>
<dbReference type="AlphaFoldDB" id="A0A1Y2L5B5"/>
<dbReference type="PANTHER" id="PTHR30154:SF53">
    <property type="entry name" value="HTH-TYPE TRANSCRIPTIONAL REGULATOR LRPC"/>
    <property type="match status" value="1"/>
</dbReference>
<dbReference type="SUPFAM" id="SSF46785">
    <property type="entry name" value="Winged helix' DNA-binding domain"/>
    <property type="match status" value="1"/>
</dbReference>
<dbReference type="RefSeq" id="WP_085580853.1">
    <property type="nucleotide sequence ID" value="NZ_JFKA01000002.1"/>
</dbReference>
<dbReference type="EMBL" id="JFKA01000002">
    <property type="protein sequence ID" value="OSQ39723.1"/>
    <property type="molecule type" value="Genomic_DNA"/>
</dbReference>
<dbReference type="InterPro" id="IPR000485">
    <property type="entry name" value="AsnC-type_HTH_dom"/>
</dbReference>
<proteinExistence type="predicted"/>
<evidence type="ECO:0000256" key="2">
    <source>
        <dbReference type="ARBA" id="ARBA00023125"/>
    </source>
</evidence>
<feature type="domain" description="HTH asnC-type" evidence="4">
    <location>
        <begin position="1"/>
        <end position="67"/>
    </location>
</feature>
<dbReference type="InterPro" id="IPR036390">
    <property type="entry name" value="WH_DNA-bd_sf"/>
</dbReference>
<dbReference type="GO" id="GO:0043200">
    <property type="term" value="P:response to amino acid"/>
    <property type="evidence" value="ECO:0007669"/>
    <property type="project" value="TreeGrafter"/>
</dbReference>
<sequence length="138" mass="15068">MDDLDRSLIAELRINARASVPKLADLLGVAPGTVKARMTRLEETGAIAGYTVRLRDDASDGTIRGVMMMELSGRNVKALVATLRKTLGFRALHTTNGEWDLIAEVEVASLPEFNRIVTHIRSMDGIAKTETYLFLGPA</sequence>
<keyword evidence="1" id="KW-0805">Transcription regulation</keyword>
<dbReference type="Pfam" id="PF13404">
    <property type="entry name" value="HTH_AsnC-type"/>
    <property type="match status" value="1"/>
</dbReference>
<dbReference type="GO" id="GO:0043565">
    <property type="term" value="F:sequence-specific DNA binding"/>
    <property type="evidence" value="ECO:0007669"/>
    <property type="project" value="InterPro"/>
</dbReference>
<evidence type="ECO:0000313" key="6">
    <source>
        <dbReference type="Proteomes" id="UP000193391"/>
    </source>
</evidence>
<evidence type="ECO:0000256" key="1">
    <source>
        <dbReference type="ARBA" id="ARBA00023015"/>
    </source>
</evidence>
<keyword evidence="3" id="KW-0804">Transcription</keyword>
<protein>
    <submittedName>
        <fullName evidence="5">AsnC family transcriptional regulator</fullName>
    </submittedName>
</protein>
<keyword evidence="6" id="KW-1185">Reference proteome</keyword>
<keyword evidence="2" id="KW-0238">DNA-binding</keyword>
<dbReference type="PANTHER" id="PTHR30154">
    <property type="entry name" value="LEUCINE-RESPONSIVE REGULATORY PROTEIN"/>
    <property type="match status" value="1"/>
</dbReference>
<dbReference type="OrthoDB" id="9809462at2"/>
<dbReference type="InterPro" id="IPR019887">
    <property type="entry name" value="Tscrpt_reg_AsnC/Lrp_C"/>
</dbReference>